<dbReference type="OrthoDB" id="548029at2759"/>
<dbReference type="InterPro" id="IPR036464">
    <property type="entry name" value="Rubisco_LSMT_subst-bd_sf"/>
</dbReference>
<keyword evidence="6" id="KW-0456">Lyase</keyword>
<dbReference type="PROSITE" id="PS50125">
    <property type="entry name" value="GUANYLATE_CYCLASE_2"/>
    <property type="match status" value="1"/>
</dbReference>
<dbReference type="InterPro" id="IPR050401">
    <property type="entry name" value="Cyclic_nucleotide_synthase"/>
</dbReference>
<keyword evidence="2" id="KW-0812">Transmembrane</keyword>
<keyword evidence="4" id="KW-1133">Transmembrane helix</keyword>
<dbReference type="EMBL" id="LSYV01000003">
    <property type="protein sequence ID" value="KXZ55802.1"/>
    <property type="molecule type" value="Genomic_DNA"/>
</dbReference>
<keyword evidence="9" id="KW-1185">Reference proteome</keyword>
<dbReference type="PANTHER" id="PTHR11920">
    <property type="entry name" value="GUANYLYL CYCLASE"/>
    <property type="match status" value="1"/>
</dbReference>
<dbReference type="Gene3D" id="3.90.1410.10">
    <property type="entry name" value="set domain protein methyltransferase, domain 1"/>
    <property type="match status" value="1"/>
</dbReference>
<evidence type="ECO:0000256" key="2">
    <source>
        <dbReference type="ARBA" id="ARBA00022692"/>
    </source>
</evidence>
<evidence type="ECO:0000256" key="4">
    <source>
        <dbReference type="ARBA" id="ARBA00022989"/>
    </source>
</evidence>
<dbReference type="InterPro" id="IPR001054">
    <property type="entry name" value="A/G_cyclase"/>
</dbReference>
<dbReference type="Gene3D" id="3.90.1420.10">
    <property type="entry name" value="Rubisco LSMT, substrate-binding domain"/>
    <property type="match status" value="1"/>
</dbReference>
<organism evidence="8 9">
    <name type="scientific">Gonium pectorale</name>
    <name type="common">Green alga</name>
    <dbReference type="NCBI Taxonomy" id="33097"/>
    <lineage>
        <taxon>Eukaryota</taxon>
        <taxon>Viridiplantae</taxon>
        <taxon>Chlorophyta</taxon>
        <taxon>core chlorophytes</taxon>
        <taxon>Chlorophyceae</taxon>
        <taxon>CS clade</taxon>
        <taxon>Chlamydomonadales</taxon>
        <taxon>Volvocaceae</taxon>
        <taxon>Gonium</taxon>
    </lineage>
</organism>
<dbReference type="Pfam" id="PF00211">
    <property type="entry name" value="Guanylate_cyc"/>
    <property type="match status" value="1"/>
</dbReference>
<protein>
    <recommendedName>
        <fullName evidence="7">Guanylate cyclase domain-containing protein</fullName>
    </recommendedName>
</protein>
<dbReference type="Proteomes" id="UP000075714">
    <property type="component" value="Unassembled WGS sequence"/>
</dbReference>
<dbReference type="SUPFAM" id="SSF82199">
    <property type="entry name" value="SET domain"/>
    <property type="match status" value="1"/>
</dbReference>
<evidence type="ECO:0000256" key="5">
    <source>
        <dbReference type="ARBA" id="ARBA00023136"/>
    </source>
</evidence>
<dbReference type="SMART" id="SM00044">
    <property type="entry name" value="CYCc"/>
    <property type="match status" value="1"/>
</dbReference>
<dbReference type="GO" id="GO:0007168">
    <property type="term" value="P:receptor guanylyl cyclase signaling pathway"/>
    <property type="evidence" value="ECO:0007669"/>
    <property type="project" value="TreeGrafter"/>
</dbReference>
<evidence type="ECO:0000259" key="7">
    <source>
        <dbReference type="PROSITE" id="PS50125"/>
    </source>
</evidence>
<evidence type="ECO:0000313" key="8">
    <source>
        <dbReference type="EMBL" id="KXZ55802.1"/>
    </source>
</evidence>
<dbReference type="GO" id="GO:0005886">
    <property type="term" value="C:plasma membrane"/>
    <property type="evidence" value="ECO:0007669"/>
    <property type="project" value="TreeGrafter"/>
</dbReference>
<keyword evidence="3" id="KW-0547">Nucleotide-binding</keyword>
<keyword evidence="5" id="KW-0472">Membrane</keyword>
<gene>
    <name evidence="8" type="ORF">GPECTOR_2g1352</name>
</gene>
<dbReference type="GO" id="GO:0035556">
    <property type="term" value="P:intracellular signal transduction"/>
    <property type="evidence" value="ECO:0007669"/>
    <property type="project" value="InterPro"/>
</dbReference>
<evidence type="ECO:0000256" key="6">
    <source>
        <dbReference type="ARBA" id="ARBA00023239"/>
    </source>
</evidence>
<dbReference type="GO" id="GO:0001653">
    <property type="term" value="F:peptide receptor activity"/>
    <property type="evidence" value="ECO:0007669"/>
    <property type="project" value="TreeGrafter"/>
</dbReference>
<dbReference type="AlphaFoldDB" id="A0A150H1F0"/>
<evidence type="ECO:0000313" key="9">
    <source>
        <dbReference type="Proteomes" id="UP000075714"/>
    </source>
</evidence>
<comment type="subcellular location">
    <subcellularLocation>
        <location evidence="1">Membrane</location>
    </subcellularLocation>
</comment>
<dbReference type="GO" id="GO:0004383">
    <property type="term" value="F:guanylate cyclase activity"/>
    <property type="evidence" value="ECO:0007669"/>
    <property type="project" value="TreeGrafter"/>
</dbReference>
<dbReference type="Gene3D" id="3.30.70.1230">
    <property type="entry name" value="Nucleotide cyclase"/>
    <property type="match status" value="1"/>
</dbReference>
<dbReference type="GO" id="GO:0004016">
    <property type="term" value="F:adenylate cyclase activity"/>
    <property type="evidence" value="ECO:0007669"/>
    <property type="project" value="TreeGrafter"/>
</dbReference>
<reference evidence="9" key="1">
    <citation type="journal article" date="2016" name="Nat. Commun.">
        <title>The Gonium pectorale genome demonstrates co-option of cell cycle regulation during the evolution of multicellularity.</title>
        <authorList>
            <person name="Hanschen E.R."/>
            <person name="Marriage T.N."/>
            <person name="Ferris P.J."/>
            <person name="Hamaji T."/>
            <person name="Toyoda A."/>
            <person name="Fujiyama A."/>
            <person name="Neme R."/>
            <person name="Noguchi H."/>
            <person name="Minakuchi Y."/>
            <person name="Suzuki M."/>
            <person name="Kawai-Toyooka H."/>
            <person name="Smith D.R."/>
            <person name="Sparks H."/>
            <person name="Anderson J."/>
            <person name="Bakaric R."/>
            <person name="Luria V."/>
            <person name="Karger A."/>
            <person name="Kirschner M.W."/>
            <person name="Durand P.M."/>
            <person name="Michod R.E."/>
            <person name="Nozaki H."/>
            <person name="Olson B.J."/>
        </authorList>
    </citation>
    <scope>NUCLEOTIDE SEQUENCE [LARGE SCALE GENOMIC DNA]</scope>
    <source>
        <strain evidence="9">NIES-2863</strain>
    </source>
</reference>
<name>A0A150H1F0_GONPE</name>
<comment type="caution">
    <text evidence="8">The sequence shown here is derived from an EMBL/GenBank/DDBJ whole genome shotgun (WGS) entry which is preliminary data.</text>
</comment>
<dbReference type="GO" id="GO:0000166">
    <property type="term" value="F:nucleotide binding"/>
    <property type="evidence" value="ECO:0007669"/>
    <property type="project" value="UniProtKB-KW"/>
</dbReference>
<sequence>MPPARWPRLRGGVSSSLDPLPWDVLEALALIDGLAGDGGEFWQRYCDVMLPGPEQLTLPMCWEAPRLAQLQHADIASAATAQQASASGSGEAFELVALRDIAPGEEVTICYSGPEGYTNQRFMAQYGFVPRGGNPADRVKFELQPEHEAAPLDLARLQDLMGDALFLSALRRSDPYLHAGLKSLPLVDRSEDTAQQAAAGSGAGGAAGGDASVRTAAALLRQLELQMAESTTSMEFDQELLEGPGSAELLAADPRQAAAVSYRLERKRLLSKTAALLRAYSRGMPAAVTVFNLTGQPVHQNPASIEYFGVRVRCDAHADAAAGGSGNLLEQLFALDPGKMERMLADVLREGGGNWKGAYANSSLAGKSSYGTASHNTHGSGPYLGRPSAAGYSAPYNADASSRPFAASARGSVAAGTGALTSNPTEDASGALFGRPSLLGSTGSRAAVHVGQFSPNILASGNWDSAYNPLATSTFSLAVSRPDGLPVAALPAAALASVTTSTCNVATSSLANAHHAHIVSSATIHGFGAGGGGGGGAAAAAGALGSTSGNLLPAGGGAVAAPDAEERWHEVWATRAVDPVTGCPVIILAQRDVTAKVVAERHLALVMEAEHRLLAQLFPKHILSHVTEEWIAEVEGAPAPAALSAGHSGRRIAGGGNKRWRPVVRDCNALATWHPQVTLLFADIVGFTPMCKQVGPRAVMEMLNDLFSRFDAMLDLYGVFKVETIGDCYFVAAGLVQEDEDGMAAVCDGRSRGDPLHARRVFGFAKVGTLPRNAQSMLAAAREVRMPSNNEAVKIRIGISSGPVLSGVVGTRMPRWCLFGDTVSTTSRMENTGVPGAVHASASAHALLGGEAWQPTDGVYIKGKGLTPTYLWTPPEAASDGH</sequence>
<accession>A0A150H1F0</accession>
<dbReference type="SUPFAM" id="SSF55073">
    <property type="entry name" value="Nucleotide cyclase"/>
    <property type="match status" value="1"/>
</dbReference>
<dbReference type="SUPFAM" id="SSF81822">
    <property type="entry name" value="RuBisCo LSMT C-terminal, substrate-binding domain"/>
    <property type="match status" value="1"/>
</dbReference>
<dbReference type="InterPro" id="IPR046341">
    <property type="entry name" value="SET_dom_sf"/>
</dbReference>
<feature type="domain" description="Guanylate cyclase" evidence="7">
    <location>
        <begin position="678"/>
        <end position="830"/>
    </location>
</feature>
<dbReference type="CDD" id="cd07302">
    <property type="entry name" value="CHD"/>
    <property type="match status" value="1"/>
</dbReference>
<proteinExistence type="predicted"/>
<dbReference type="InterPro" id="IPR029787">
    <property type="entry name" value="Nucleotide_cyclase"/>
</dbReference>
<evidence type="ECO:0000256" key="1">
    <source>
        <dbReference type="ARBA" id="ARBA00004370"/>
    </source>
</evidence>
<dbReference type="PANTHER" id="PTHR11920:SF335">
    <property type="entry name" value="GUANYLATE CYCLASE"/>
    <property type="match status" value="1"/>
</dbReference>
<evidence type="ECO:0000256" key="3">
    <source>
        <dbReference type="ARBA" id="ARBA00022741"/>
    </source>
</evidence>